<dbReference type="AlphaFoldDB" id="A0A5N6UZH9"/>
<organism evidence="2 3">
    <name type="scientific">Aspergillus tamarii</name>
    <dbReference type="NCBI Taxonomy" id="41984"/>
    <lineage>
        <taxon>Eukaryota</taxon>
        <taxon>Fungi</taxon>
        <taxon>Dikarya</taxon>
        <taxon>Ascomycota</taxon>
        <taxon>Pezizomycotina</taxon>
        <taxon>Eurotiomycetes</taxon>
        <taxon>Eurotiomycetidae</taxon>
        <taxon>Eurotiales</taxon>
        <taxon>Aspergillaceae</taxon>
        <taxon>Aspergillus</taxon>
        <taxon>Aspergillus subgen. Circumdati</taxon>
    </lineage>
</organism>
<protein>
    <submittedName>
        <fullName evidence="2">Uncharacterized protein</fullName>
    </submittedName>
</protein>
<accession>A0A5N6UZH9</accession>
<keyword evidence="1" id="KW-1133">Transmembrane helix</keyword>
<dbReference type="Proteomes" id="UP000326950">
    <property type="component" value="Unassembled WGS sequence"/>
</dbReference>
<dbReference type="EMBL" id="ML738611">
    <property type="protein sequence ID" value="KAE8164054.1"/>
    <property type="molecule type" value="Genomic_DNA"/>
</dbReference>
<proteinExistence type="predicted"/>
<keyword evidence="3" id="KW-1185">Reference proteome</keyword>
<evidence type="ECO:0000313" key="2">
    <source>
        <dbReference type="EMBL" id="KAE8164054.1"/>
    </source>
</evidence>
<evidence type="ECO:0000256" key="1">
    <source>
        <dbReference type="SAM" id="Phobius"/>
    </source>
</evidence>
<gene>
    <name evidence="2" type="ORF">BDV40DRAFT_261267</name>
</gene>
<feature type="transmembrane region" description="Helical" evidence="1">
    <location>
        <begin position="16"/>
        <end position="36"/>
    </location>
</feature>
<evidence type="ECO:0000313" key="3">
    <source>
        <dbReference type="Proteomes" id="UP000326950"/>
    </source>
</evidence>
<name>A0A5N6UZH9_ASPTM</name>
<keyword evidence="1" id="KW-0472">Membrane</keyword>
<sequence length="86" mass="10021">MSWCIMLVSWTLNHFWLMKCKFSASELVLLLLLYIANYMGNMLEKGYREPLQLHSTYVASQPLIIVLKMLSRVEGYMVIDASICTR</sequence>
<keyword evidence="1" id="KW-0812">Transmembrane</keyword>
<reference evidence="2 3" key="1">
    <citation type="submission" date="2019-04" db="EMBL/GenBank/DDBJ databases">
        <title>Friends and foes A comparative genomics study of 23 Aspergillus species from section Flavi.</title>
        <authorList>
            <consortium name="DOE Joint Genome Institute"/>
            <person name="Kjaerbolling I."/>
            <person name="Vesth T."/>
            <person name="Frisvad J.C."/>
            <person name="Nybo J.L."/>
            <person name="Theobald S."/>
            <person name="Kildgaard S."/>
            <person name="Isbrandt T."/>
            <person name="Kuo A."/>
            <person name="Sato A."/>
            <person name="Lyhne E.K."/>
            <person name="Kogle M.E."/>
            <person name="Wiebenga A."/>
            <person name="Kun R.S."/>
            <person name="Lubbers R.J."/>
            <person name="Makela M.R."/>
            <person name="Barry K."/>
            <person name="Chovatia M."/>
            <person name="Clum A."/>
            <person name="Daum C."/>
            <person name="Haridas S."/>
            <person name="He G."/>
            <person name="LaButti K."/>
            <person name="Lipzen A."/>
            <person name="Mondo S."/>
            <person name="Riley R."/>
            <person name="Salamov A."/>
            <person name="Simmons B.A."/>
            <person name="Magnuson J.K."/>
            <person name="Henrissat B."/>
            <person name="Mortensen U.H."/>
            <person name="Larsen T.O."/>
            <person name="Devries R.P."/>
            <person name="Grigoriev I.V."/>
            <person name="Machida M."/>
            <person name="Baker S.E."/>
            <person name="Andersen M.R."/>
        </authorList>
    </citation>
    <scope>NUCLEOTIDE SEQUENCE [LARGE SCALE GENOMIC DNA]</scope>
    <source>
        <strain evidence="2 3">CBS 117626</strain>
    </source>
</reference>